<dbReference type="AlphaFoldDB" id="A0A8T0W7M4"/>
<proteinExistence type="predicted"/>
<sequence length="344" mass="36873">MYLLTERRGSGRRSGAGGGGADGGGPRTGSRRGGQGRAPAGGGARNRRPPRDARPGRRRARDRRPPRTLQAARPVARATPFLPRSAATDRRLDGGGPVEAGVVVPPGAARVVLPWRRVSPLRDAKKWRWPLPGRGWKRRKKEKGGLGLLAGPPSNGLSRATAHGATQSRQHMWRESALPRQLPSRRRSSVVAWSRQSMWRDSSGTRTTELGVTKRATVPARAGKGAAVAGAEAYSNRARPPIPMAVSRSACEPARLQARAASGRHSRTSAPPACCRGCGLAWPRVNTAHKLAWPLAARRQVGSAEGCARGAVPPPQRASTTPKVWSRLAFSLRAAVNERWQDGF</sequence>
<dbReference type="EMBL" id="CM029039">
    <property type="protein sequence ID" value="KAG2643178.1"/>
    <property type="molecule type" value="Genomic_DNA"/>
</dbReference>
<organism evidence="2 3">
    <name type="scientific">Panicum virgatum</name>
    <name type="common">Blackwell switchgrass</name>
    <dbReference type="NCBI Taxonomy" id="38727"/>
    <lineage>
        <taxon>Eukaryota</taxon>
        <taxon>Viridiplantae</taxon>
        <taxon>Streptophyta</taxon>
        <taxon>Embryophyta</taxon>
        <taxon>Tracheophyta</taxon>
        <taxon>Spermatophyta</taxon>
        <taxon>Magnoliopsida</taxon>
        <taxon>Liliopsida</taxon>
        <taxon>Poales</taxon>
        <taxon>Poaceae</taxon>
        <taxon>PACMAD clade</taxon>
        <taxon>Panicoideae</taxon>
        <taxon>Panicodae</taxon>
        <taxon>Paniceae</taxon>
        <taxon>Panicinae</taxon>
        <taxon>Panicum</taxon>
        <taxon>Panicum sect. Hiantes</taxon>
    </lineage>
</organism>
<evidence type="ECO:0000313" key="2">
    <source>
        <dbReference type="EMBL" id="KAG2643178.1"/>
    </source>
</evidence>
<dbReference type="Proteomes" id="UP000823388">
    <property type="component" value="Chromosome 2K"/>
</dbReference>
<feature type="region of interest" description="Disordered" evidence="1">
    <location>
        <begin position="1"/>
        <end position="94"/>
    </location>
</feature>
<gene>
    <name evidence="2" type="ORF">PVAP13_2KG315334</name>
</gene>
<accession>A0A8T0W7M4</accession>
<evidence type="ECO:0000313" key="3">
    <source>
        <dbReference type="Proteomes" id="UP000823388"/>
    </source>
</evidence>
<feature type="compositionally biased region" description="Gly residues" evidence="1">
    <location>
        <begin position="12"/>
        <end position="44"/>
    </location>
</feature>
<feature type="compositionally biased region" description="Basic residues" evidence="1">
    <location>
        <begin position="56"/>
        <end position="66"/>
    </location>
</feature>
<comment type="caution">
    <text evidence="2">The sequence shown here is derived from an EMBL/GenBank/DDBJ whole genome shotgun (WGS) entry which is preliminary data.</text>
</comment>
<keyword evidence="3" id="KW-1185">Reference proteome</keyword>
<name>A0A8T0W7M4_PANVG</name>
<evidence type="ECO:0000256" key="1">
    <source>
        <dbReference type="SAM" id="MobiDB-lite"/>
    </source>
</evidence>
<feature type="region of interest" description="Disordered" evidence="1">
    <location>
        <begin position="134"/>
        <end position="181"/>
    </location>
</feature>
<protein>
    <submittedName>
        <fullName evidence="2">Uncharacterized protein</fullName>
    </submittedName>
</protein>
<reference evidence="2" key="1">
    <citation type="submission" date="2020-05" db="EMBL/GenBank/DDBJ databases">
        <title>WGS assembly of Panicum virgatum.</title>
        <authorList>
            <person name="Lovell J.T."/>
            <person name="Jenkins J."/>
            <person name="Shu S."/>
            <person name="Juenger T.E."/>
            <person name="Schmutz J."/>
        </authorList>
    </citation>
    <scope>NUCLEOTIDE SEQUENCE</scope>
    <source>
        <strain evidence="2">AP13</strain>
    </source>
</reference>